<gene>
    <name evidence="1" type="ORF">ING2E5A_1146</name>
</gene>
<dbReference type="Pfam" id="PF16115">
    <property type="entry name" value="DUF4831"/>
    <property type="match status" value="1"/>
</dbReference>
<evidence type="ECO:0000313" key="2">
    <source>
        <dbReference type="Proteomes" id="UP000178485"/>
    </source>
</evidence>
<dbReference type="InterPro" id="IPR032265">
    <property type="entry name" value="DUF4831"/>
</dbReference>
<name>A0A1G4G609_9BACT</name>
<dbReference type="EMBL" id="LT608328">
    <property type="protein sequence ID" value="SCM57012.1"/>
    <property type="molecule type" value="Genomic_DNA"/>
</dbReference>
<evidence type="ECO:0008006" key="3">
    <source>
        <dbReference type="Google" id="ProtNLM"/>
    </source>
</evidence>
<proteinExistence type="predicted"/>
<keyword evidence="2" id="KW-1185">Reference proteome</keyword>
<organism evidence="1 2">
    <name type="scientific">Petrimonas mucosa</name>
    <dbReference type="NCBI Taxonomy" id="1642646"/>
    <lineage>
        <taxon>Bacteria</taxon>
        <taxon>Pseudomonadati</taxon>
        <taxon>Bacteroidota</taxon>
        <taxon>Bacteroidia</taxon>
        <taxon>Bacteroidales</taxon>
        <taxon>Dysgonomonadaceae</taxon>
        <taxon>Petrimonas</taxon>
    </lineage>
</organism>
<sequence>MIQIKRLIFSAVIVLLPVVGIRPQQTVRMNAVKANNYGVIYSLPKTSLVVTLKVKKTVFNRGEFYQYAQRYLNIDPITESRTEFTLEDVMVTNRGVVDKENSYMVIFRPNSLAPYVYLTQEGLISTINAEPVTEETPTFELPAPSPAPLNPRRFLSEETLMAGSTAKQAELVAKQIFDLRRSRNDILIGEADNMPPDGEAYKVVMEQINAQEKALTEMFSGSTQTEYFTREIVIVPTEKEIDRMIIGRFSVKLGPVDADNLAGEPIYLTLRNKTPKIESAISDKERERLEKKLSEGVVYNVPGKAQLILEFKNRALKDMEVDVVQFGTKDVLVKKMFDNMKQPIKVIFYPELGAIRQIIQ</sequence>
<dbReference type="KEGG" id="pmuc:ING2E5A_1146"/>
<evidence type="ECO:0000313" key="1">
    <source>
        <dbReference type="EMBL" id="SCM57012.1"/>
    </source>
</evidence>
<dbReference type="Proteomes" id="UP000178485">
    <property type="component" value="Chromosome i"/>
</dbReference>
<dbReference type="STRING" id="1642646.ING2E5A_1146"/>
<dbReference type="RefSeq" id="WP_092032861.1">
    <property type="nucleotide sequence ID" value="NZ_DUQN01000061.1"/>
</dbReference>
<protein>
    <recommendedName>
        <fullName evidence="3">DUF4831 family protein</fullName>
    </recommendedName>
</protein>
<dbReference type="AlphaFoldDB" id="A0A1G4G609"/>
<reference evidence="1 2" key="1">
    <citation type="submission" date="2016-08" db="EMBL/GenBank/DDBJ databases">
        <authorList>
            <person name="Seilhamer J.J."/>
        </authorList>
    </citation>
    <scope>NUCLEOTIDE SEQUENCE [LARGE SCALE GENOMIC DNA]</scope>
    <source>
        <strain evidence="1">ING2-E5A</strain>
    </source>
</reference>
<accession>A0A1G4G609</accession>